<protein>
    <submittedName>
        <fullName evidence="2">Uncharacterized protein</fullName>
    </submittedName>
</protein>
<keyword evidence="3" id="KW-1185">Reference proteome</keyword>
<dbReference type="PANTHER" id="PTHR42023:SF1">
    <property type="entry name" value="BHLH DOMAIN-CONTAINING PROTEIN"/>
    <property type="match status" value="1"/>
</dbReference>
<organism evidence="2 3">
    <name type="scientific">Viridothelium virens</name>
    <name type="common">Speckled blister lichen</name>
    <name type="synonym">Trypethelium virens</name>
    <dbReference type="NCBI Taxonomy" id="1048519"/>
    <lineage>
        <taxon>Eukaryota</taxon>
        <taxon>Fungi</taxon>
        <taxon>Dikarya</taxon>
        <taxon>Ascomycota</taxon>
        <taxon>Pezizomycotina</taxon>
        <taxon>Dothideomycetes</taxon>
        <taxon>Dothideomycetes incertae sedis</taxon>
        <taxon>Trypetheliales</taxon>
        <taxon>Trypetheliaceae</taxon>
        <taxon>Viridothelium</taxon>
    </lineage>
</organism>
<proteinExistence type="predicted"/>
<feature type="compositionally biased region" description="Low complexity" evidence="1">
    <location>
        <begin position="207"/>
        <end position="219"/>
    </location>
</feature>
<feature type="region of interest" description="Disordered" evidence="1">
    <location>
        <begin position="1"/>
        <end position="504"/>
    </location>
</feature>
<feature type="compositionally biased region" description="Polar residues" evidence="1">
    <location>
        <begin position="86"/>
        <end position="109"/>
    </location>
</feature>
<name>A0A6A6HFG8_VIRVR</name>
<feature type="compositionally biased region" description="Basic and acidic residues" evidence="1">
    <location>
        <begin position="258"/>
        <end position="268"/>
    </location>
</feature>
<feature type="compositionally biased region" description="Pro residues" evidence="1">
    <location>
        <begin position="423"/>
        <end position="433"/>
    </location>
</feature>
<feature type="compositionally biased region" description="Basic and acidic residues" evidence="1">
    <location>
        <begin position="167"/>
        <end position="192"/>
    </location>
</feature>
<evidence type="ECO:0000256" key="1">
    <source>
        <dbReference type="SAM" id="MobiDB-lite"/>
    </source>
</evidence>
<feature type="compositionally biased region" description="Polar residues" evidence="1">
    <location>
        <begin position="485"/>
        <end position="504"/>
    </location>
</feature>
<dbReference type="PANTHER" id="PTHR42023">
    <property type="entry name" value="BHLH DOMAIN-CONTAINING PROTEIN"/>
    <property type="match status" value="1"/>
</dbReference>
<dbReference type="AlphaFoldDB" id="A0A6A6HFG8"/>
<accession>A0A6A6HFG8</accession>
<feature type="compositionally biased region" description="Polar residues" evidence="1">
    <location>
        <begin position="149"/>
        <end position="158"/>
    </location>
</feature>
<evidence type="ECO:0000313" key="2">
    <source>
        <dbReference type="EMBL" id="KAF2236825.1"/>
    </source>
</evidence>
<feature type="compositionally biased region" description="Low complexity" evidence="1">
    <location>
        <begin position="450"/>
        <end position="474"/>
    </location>
</feature>
<dbReference type="EMBL" id="ML991783">
    <property type="protein sequence ID" value="KAF2236825.1"/>
    <property type="molecule type" value="Genomic_DNA"/>
</dbReference>
<feature type="compositionally biased region" description="Basic and acidic residues" evidence="1">
    <location>
        <begin position="393"/>
        <end position="402"/>
    </location>
</feature>
<feature type="compositionally biased region" description="Polar residues" evidence="1">
    <location>
        <begin position="126"/>
        <end position="135"/>
    </location>
</feature>
<sequence length="613" mass="67392">MWKRLQQRAQGNKEPSIGRPQLIETTYQDGNWDNMPSVSNAQNSNYQVSITAGDGQRPPMQRNGSSKDGLAELPQLPFRSLAPRESSLNDLSRASMAPSSVYSQPSPEANNHRFPPPDSTLRPISVNVSEPSTRPVSVDQGDWSPVSPVESTGSASKWKSSRIPVRKLSETGAKDATRWDDWSGEPTTKDSGRSGQVRPGAFEVLHGSTSSNGSSPSGPAARATVKERAAKLGANQSIPTDTRPPWKGASGRQMLVEQPRDKPVREKPLPVTTPLSIPLQKQRKPTGPQTRTPNKNAPTSPRNVSGSSETGPARYHDTQPVSSPMVNEDEHDDDIKPVVPLKVTSPTSAHFTRSNAKPRTSYPSPVSPNNGQNNIGSTEPSPFPNRQSSMESHYLHSHRDNDPPTSRFSWSTHATGTTYQQQSPPPSPPPPMPKLSNEIATPPSPPARTTPPIASAPGSVLSRSRPVPSSNSNSIGRKPVPSREVNLSTPTKISLNSDQDNSNVLNGKALPLSPPELQGKDLITTLQQQSDDLERRRFNVEKLVSDLESPRHRNPLQYDLRAQREIERRIKTLKTQAEELRREEHDVGLRLHRAWKKRDDSEDATLWVRRIAM</sequence>
<dbReference type="OrthoDB" id="4507572at2759"/>
<feature type="compositionally biased region" description="Polar residues" evidence="1">
    <location>
        <begin position="287"/>
        <end position="310"/>
    </location>
</feature>
<gene>
    <name evidence="2" type="ORF">EV356DRAFT_497744</name>
</gene>
<feature type="compositionally biased region" description="Polar residues" evidence="1">
    <location>
        <begin position="344"/>
        <end position="391"/>
    </location>
</feature>
<feature type="compositionally biased region" description="Polar residues" evidence="1">
    <location>
        <begin position="23"/>
        <end position="50"/>
    </location>
</feature>
<dbReference type="Proteomes" id="UP000800092">
    <property type="component" value="Unassembled WGS sequence"/>
</dbReference>
<feature type="compositionally biased region" description="Polar residues" evidence="1">
    <location>
        <begin position="403"/>
        <end position="419"/>
    </location>
</feature>
<reference evidence="2" key="1">
    <citation type="journal article" date="2020" name="Stud. Mycol.">
        <title>101 Dothideomycetes genomes: a test case for predicting lifestyles and emergence of pathogens.</title>
        <authorList>
            <person name="Haridas S."/>
            <person name="Albert R."/>
            <person name="Binder M."/>
            <person name="Bloem J."/>
            <person name="Labutti K."/>
            <person name="Salamov A."/>
            <person name="Andreopoulos B."/>
            <person name="Baker S."/>
            <person name="Barry K."/>
            <person name="Bills G."/>
            <person name="Bluhm B."/>
            <person name="Cannon C."/>
            <person name="Castanera R."/>
            <person name="Culley D."/>
            <person name="Daum C."/>
            <person name="Ezra D."/>
            <person name="Gonzalez J."/>
            <person name="Henrissat B."/>
            <person name="Kuo A."/>
            <person name="Liang C."/>
            <person name="Lipzen A."/>
            <person name="Lutzoni F."/>
            <person name="Magnuson J."/>
            <person name="Mondo S."/>
            <person name="Nolan M."/>
            <person name="Ohm R."/>
            <person name="Pangilinan J."/>
            <person name="Park H.-J."/>
            <person name="Ramirez L."/>
            <person name="Alfaro M."/>
            <person name="Sun H."/>
            <person name="Tritt A."/>
            <person name="Yoshinaga Y."/>
            <person name="Zwiers L.-H."/>
            <person name="Turgeon B."/>
            <person name="Goodwin S."/>
            <person name="Spatafora J."/>
            <person name="Crous P."/>
            <person name="Grigoriev I."/>
        </authorList>
    </citation>
    <scope>NUCLEOTIDE SEQUENCE</scope>
    <source>
        <strain evidence="2">Tuck. ex Michener</strain>
    </source>
</reference>
<evidence type="ECO:0000313" key="3">
    <source>
        <dbReference type="Proteomes" id="UP000800092"/>
    </source>
</evidence>